<protein>
    <submittedName>
        <fullName evidence="2">Uncharacterized protein</fullName>
    </submittedName>
</protein>
<dbReference type="Proteomes" id="UP001610444">
    <property type="component" value="Unassembled WGS sequence"/>
</dbReference>
<evidence type="ECO:0000313" key="2">
    <source>
        <dbReference type="EMBL" id="KAL2854571.1"/>
    </source>
</evidence>
<comment type="caution">
    <text evidence="2">The sequence shown here is derived from an EMBL/GenBank/DDBJ whole genome shotgun (WGS) entry which is preliminary data.</text>
</comment>
<sequence length="52" mass="5618">MRHRSADTGRFGAAISVLGLASWFVDFVGMAFIAIKVCTGAMLLPSLFRGRD</sequence>
<dbReference type="GeneID" id="98154586"/>
<dbReference type="RefSeq" id="XP_070901435.1">
    <property type="nucleotide sequence ID" value="XM_071039422.1"/>
</dbReference>
<reference evidence="2 3" key="1">
    <citation type="submission" date="2024-07" db="EMBL/GenBank/DDBJ databases">
        <title>Section-level genome sequencing and comparative genomics of Aspergillus sections Usti and Cavernicolus.</title>
        <authorList>
            <consortium name="Lawrence Berkeley National Laboratory"/>
            <person name="Nybo J.L."/>
            <person name="Vesth T.C."/>
            <person name="Theobald S."/>
            <person name="Frisvad J.C."/>
            <person name="Larsen T.O."/>
            <person name="Kjaerboelling I."/>
            <person name="Rothschild-Mancinelli K."/>
            <person name="Lyhne E.K."/>
            <person name="Kogle M.E."/>
            <person name="Barry K."/>
            <person name="Clum A."/>
            <person name="Na H."/>
            <person name="Ledsgaard L."/>
            <person name="Lin J."/>
            <person name="Lipzen A."/>
            <person name="Kuo A."/>
            <person name="Riley R."/>
            <person name="Mondo S."/>
            <person name="LaButti K."/>
            <person name="Haridas S."/>
            <person name="Pangalinan J."/>
            <person name="Salamov A.A."/>
            <person name="Simmons B.A."/>
            <person name="Magnuson J.K."/>
            <person name="Chen J."/>
            <person name="Drula E."/>
            <person name="Henrissat B."/>
            <person name="Wiebenga A."/>
            <person name="Lubbers R.J."/>
            <person name="Gomes A.C."/>
            <person name="Macurrencykelacurrency M.R."/>
            <person name="Stajich J."/>
            <person name="Grigoriev I.V."/>
            <person name="Mortensen U.H."/>
            <person name="De vries R.P."/>
            <person name="Baker S.E."/>
            <person name="Andersen M.R."/>
        </authorList>
    </citation>
    <scope>NUCLEOTIDE SEQUENCE [LARGE SCALE GENOMIC DNA]</scope>
    <source>
        <strain evidence="2 3">CBS 756.74</strain>
    </source>
</reference>
<proteinExistence type="predicted"/>
<organism evidence="2 3">
    <name type="scientific">Aspergillus pseudodeflectus</name>
    <dbReference type="NCBI Taxonomy" id="176178"/>
    <lineage>
        <taxon>Eukaryota</taxon>
        <taxon>Fungi</taxon>
        <taxon>Dikarya</taxon>
        <taxon>Ascomycota</taxon>
        <taxon>Pezizomycotina</taxon>
        <taxon>Eurotiomycetes</taxon>
        <taxon>Eurotiomycetidae</taxon>
        <taxon>Eurotiales</taxon>
        <taxon>Aspergillaceae</taxon>
        <taxon>Aspergillus</taxon>
        <taxon>Aspergillus subgen. Nidulantes</taxon>
    </lineage>
</organism>
<keyword evidence="1" id="KW-0812">Transmembrane</keyword>
<gene>
    <name evidence="2" type="ORF">BJX68DRAFT_232029</name>
</gene>
<feature type="transmembrane region" description="Helical" evidence="1">
    <location>
        <begin position="12"/>
        <end position="35"/>
    </location>
</feature>
<accession>A0ABR4KQL6</accession>
<keyword evidence="3" id="KW-1185">Reference proteome</keyword>
<dbReference type="EMBL" id="JBFXLR010000011">
    <property type="protein sequence ID" value="KAL2854571.1"/>
    <property type="molecule type" value="Genomic_DNA"/>
</dbReference>
<keyword evidence="1" id="KW-1133">Transmembrane helix</keyword>
<name>A0ABR4KQL6_9EURO</name>
<evidence type="ECO:0000256" key="1">
    <source>
        <dbReference type="SAM" id="Phobius"/>
    </source>
</evidence>
<evidence type="ECO:0000313" key="3">
    <source>
        <dbReference type="Proteomes" id="UP001610444"/>
    </source>
</evidence>
<keyword evidence="1" id="KW-0472">Membrane</keyword>